<dbReference type="Proteomes" id="UP000070119">
    <property type="component" value="Chromosome 2"/>
</dbReference>
<dbReference type="NCBIfam" id="TIGR02683">
    <property type="entry name" value="upstrm_HI1419"/>
    <property type="match status" value="1"/>
</dbReference>
<dbReference type="PANTHER" id="PTHR41791">
    <property type="entry name" value="SSL7039 PROTEIN"/>
    <property type="match status" value="1"/>
</dbReference>
<protein>
    <submittedName>
        <fullName evidence="1">Addiction module killer protein</fullName>
    </submittedName>
</protein>
<dbReference type="AlphaFoldDB" id="A0AA40R3Y7"/>
<proteinExistence type="predicted"/>
<dbReference type="InterPro" id="IPR014056">
    <property type="entry name" value="TypeIITA-like_toxin_pred"/>
</dbReference>
<evidence type="ECO:0000313" key="1">
    <source>
        <dbReference type="EMBL" id="KWZ52251.1"/>
    </source>
</evidence>
<name>A0AA40R3Y7_9BURK</name>
<dbReference type="PANTHER" id="PTHR41791:SF1">
    <property type="entry name" value="SSL7039 PROTEIN"/>
    <property type="match status" value="1"/>
</dbReference>
<organism evidence="1 2">
    <name type="scientific">Burkholderia ubonensis</name>
    <dbReference type="NCBI Taxonomy" id="101571"/>
    <lineage>
        <taxon>Bacteria</taxon>
        <taxon>Pseudomonadati</taxon>
        <taxon>Pseudomonadota</taxon>
        <taxon>Betaproteobacteria</taxon>
        <taxon>Burkholderiales</taxon>
        <taxon>Burkholderiaceae</taxon>
        <taxon>Burkholderia</taxon>
        <taxon>Burkholderia cepacia complex</taxon>
    </lineage>
</organism>
<dbReference type="RefSeq" id="WP_060066885.1">
    <property type="nucleotide sequence ID" value="NZ_CM003772.1"/>
</dbReference>
<evidence type="ECO:0000313" key="2">
    <source>
        <dbReference type="Proteomes" id="UP000070119"/>
    </source>
</evidence>
<dbReference type="PIRSF" id="PIRSF028744">
    <property type="entry name" value="Addict_mod_HI1419"/>
    <property type="match status" value="1"/>
</dbReference>
<dbReference type="EMBL" id="LNJU01000005">
    <property type="protein sequence ID" value="KWZ52251.1"/>
    <property type="molecule type" value="Genomic_DNA"/>
</dbReference>
<sequence length="110" mass="12561">MPPVVELLRYRCDDGHELFTEWLLAVRDKVAQARIRVRLRQVQMGNFGDCRPVGEGVIELRVHVGAGYRVYCGRHGDTPVLLLSGGDKDSQTADIRHAKALWHAWKRRQS</sequence>
<reference evidence="1 2" key="1">
    <citation type="submission" date="2015-11" db="EMBL/GenBank/DDBJ databases">
        <authorList>
            <person name="Sahl J."/>
            <person name="Wagner D."/>
            <person name="Keim P."/>
        </authorList>
    </citation>
    <scope>NUCLEOTIDE SEQUENCE [LARGE SCALE GENOMIC DNA]</scope>
    <source>
        <strain evidence="1 2">MSMB1157</strain>
    </source>
</reference>
<comment type="caution">
    <text evidence="1">The sequence shown here is derived from an EMBL/GenBank/DDBJ whole genome shotgun (WGS) entry which is preliminary data.</text>
</comment>
<gene>
    <name evidence="1" type="ORF">WK57_24375</name>
</gene>
<accession>A0AA40R3Y7</accession>